<dbReference type="GO" id="GO:0061640">
    <property type="term" value="P:cytoskeleton-dependent cytokinesis"/>
    <property type="evidence" value="ECO:0007669"/>
    <property type="project" value="InterPro"/>
</dbReference>
<accession>A0A9Q0RQI5</accession>
<dbReference type="AlphaFoldDB" id="A0A9Q0RQI5"/>
<dbReference type="GO" id="GO:0005869">
    <property type="term" value="C:dynactin complex"/>
    <property type="evidence" value="ECO:0007669"/>
    <property type="project" value="InterPro"/>
</dbReference>
<proteinExistence type="predicted"/>
<keyword evidence="3" id="KW-1185">Reference proteome</keyword>
<protein>
    <submittedName>
        <fullName evidence="2">Uncharacterized protein</fullName>
    </submittedName>
</protein>
<dbReference type="Pfam" id="PF07426">
    <property type="entry name" value="Dynactin_p22"/>
    <property type="match status" value="1"/>
</dbReference>
<dbReference type="OrthoDB" id="16729at2759"/>
<evidence type="ECO:0000313" key="3">
    <source>
        <dbReference type="Proteomes" id="UP001142055"/>
    </source>
</evidence>
<dbReference type="EMBL" id="JAPWDV010000001">
    <property type="protein sequence ID" value="KAJ6221951.1"/>
    <property type="molecule type" value="Genomic_DNA"/>
</dbReference>
<comment type="caution">
    <text evidence="2">The sequence shown here is derived from an EMBL/GenBank/DDBJ whole genome shotgun (WGS) entry which is preliminary data.</text>
</comment>
<dbReference type="PANTHER" id="PTHR28360:SF1">
    <property type="entry name" value="DYNACTIN SUBUNIT 3"/>
    <property type="match status" value="1"/>
</dbReference>
<gene>
    <name evidence="2" type="ORF">RDWZM_000496</name>
</gene>
<dbReference type="InterPro" id="IPR009991">
    <property type="entry name" value="DCTN3"/>
</dbReference>
<name>A0A9Q0RQI5_BLOTA</name>
<evidence type="ECO:0000313" key="2">
    <source>
        <dbReference type="EMBL" id="KAJ6221951.1"/>
    </source>
</evidence>
<feature type="coiled-coil region" evidence="1">
    <location>
        <begin position="154"/>
        <end position="213"/>
    </location>
</feature>
<dbReference type="OMA" id="IDANMAT"/>
<organism evidence="2 3">
    <name type="scientific">Blomia tropicalis</name>
    <name type="common">Mite</name>
    <dbReference type="NCBI Taxonomy" id="40697"/>
    <lineage>
        <taxon>Eukaryota</taxon>
        <taxon>Metazoa</taxon>
        <taxon>Ecdysozoa</taxon>
        <taxon>Arthropoda</taxon>
        <taxon>Chelicerata</taxon>
        <taxon>Arachnida</taxon>
        <taxon>Acari</taxon>
        <taxon>Acariformes</taxon>
        <taxon>Sarcoptiformes</taxon>
        <taxon>Astigmata</taxon>
        <taxon>Glycyphagoidea</taxon>
        <taxon>Echimyopodidae</taxon>
        <taxon>Blomia</taxon>
    </lineage>
</organism>
<dbReference type="PANTHER" id="PTHR28360">
    <property type="entry name" value="DYNACTIN SUBUNIT 3"/>
    <property type="match status" value="1"/>
</dbReference>
<dbReference type="Proteomes" id="UP001142055">
    <property type="component" value="Chromosome 1"/>
</dbReference>
<evidence type="ECO:0000256" key="1">
    <source>
        <dbReference type="SAM" id="Coils"/>
    </source>
</evidence>
<keyword evidence="1" id="KW-0175">Coiled coil</keyword>
<sequence length="214" mass="24372">MTTLNNQSVELLNLRLQTIEDQLFGSDEFELSSTIGSSSLITPPNALALIRSLSEIDQKLKSLTIGKERFSMCYTELGKFEKWITSDDDKIASAVRDSSSISESESSKCEEILAFENEIQIDANMATKIGQLKPILDSDSSKQLRSVPELEPKLENLKLNLLNAKRQIYDLEDETRLIIEQTMTWFNDIASKLSSIHEDITQLERKKEEARFEY</sequence>
<reference evidence="2" key="1">
    <citation type="submission" date="2022-12" db="EMBL/GenBank/DDBJ databases">
        <title>Genome assemblies of Blomia tropicalis.</title>
        <authorList>
            <person name="Cui Y."/>
        </authorList>
    </citation>
    <scope>NUCLEOTIDE SEQUENCE</scope>
    <source>
        <tissue evidence="2">Adult mites</tissue>
    </source>
</reference>